<feature type="short sequence motif" description="VHIID" evidence="3">
    <location>
        <begin position="538"/>
        <end position="542"/>
    </location>
</feature>
<evidence type="ECO:0000256" key="1">
    <source>
        <dbReference type="ARBA" id="ARBA00023015"/>
    </source>
</evidence>
<dbReference type="EMBL" id="AMZH03003145">
    <property type="protein sequence ID" value="RRT73260.1"/>
    <property type="molecule type" value="Genomic_DNA"/>
</dbReference>
<sequence length="806" mass="90118">MRTGIGDLRGLIGDPIAAGGFKLRGRPPAMAASHLNGVFDVQGIPFLHTPSDSSEATAPSSYNTATNGGFGDDHPFAEDNTFGSSLLGGQRRFSNQSSLFGLPDVYPGFSPSVSTPNSDLAPSLGAGPEVDAFEDSEIFSDIVLNYIDQMLMEENIDEKFDVYPEDPALIATEKPFYEILGEKFPPSPDRPPFCSSHFSDSPDDSISNHQGNSCISICGSTVISNCRPYDPVEHSSQLQTHPILIDGSSRSSLSSTNSFGNIIERVEKSLLSTLTPPGLLTETQSAWQFQRGLEEARKFLPSEDKLVINLEASGFNIPQGTVEVKEEDEDREQHQLHPSRGRKNPHDEDLDLEEGRSNKQSAVYTEETLRTKMFDEVLLCNGENCSESVDKLRLKLQNEVSKLSHSCHSKGSSGGKGRGKKQSKREVVDLRTLLIHCAQAVATDDRRSANELLKQIRQHSSPHGDANQRLAHWFADGLQARLAGTGSQVYHSLVAKRSPVTDILKAYQLYLAACPFKKISHFFSTQTILNVAENAASLHIIDFGIYYGFQWPCFMQRLSNRPGGPPKLRMTGIDVPVHGFRPTELIDETGHRLADYACSFNIPFEFHAIATKWETIQVDDLNIREDEVVVVNCLYRFRNLMDETVVVDSPRDMVLNTVRKINPDVFIHGVLNGTYNAPFFVTRFREALFHFSSLFDMIETNVPHEDEPRQLIEKVLFGREALNVISCEGTERVERPETYKQWHVRNQRAGFTQLPLNPEIVKKAKDRVKACYHKDFDVDEDSQWLLQGWKGRIIYALSTWKSSSSC</sequence>
<dbReference type="Pfam" id="PF03514">
    <property type="entry name" value="GRAS"/>
    <property type="match status" value="1"/>
</dbReference>
<feature type="region of interest" description="Disordered" evidence="4">
    <location>
        <begin position="50"/>
        <end position="75"/>
    </location>
</feature>
<evidence type="ECO:0000313" key="6">
    <source>
        <dbReference type="Proteomes" id="UP000287651"/>
    </source>
</evidence>
<feature type="region of interest" description="VHIID" evidence="3">
    <location>
        <begin position="507"/>
        <end position="572"/>
    </location>
</feature>
<keyword evidence="1" id="KW-0805">Transcription regulation</keyword>
<name>A0A427AAL3_ENSVE</name>
<feature type="compositionally biased region" description="Polar residues" evidence="4">
    <location>
        <begin position="50"/>
        <end position="67"/>
    </location>
</feature>
<dbReference type="PROSITE" id="PS50985">
    <property type="entry name" value="GRAS"/>
    <property type="match status" value="1"/>
</dbReference>
<reference evidence="5 6" key="1">
    <citation type="journal article" date="2014" name="Agronomy (Basel)">
        <title>A Draft Genome Sequence for Ensete ventricosum, the Drought-Tolerant Tree Against Hunger.</title>
        <authorList>
            <person name="Harrison J."/>
            <person name="Moore K.A."/>
            <person name="Paszkiewicz K."/>
            <person name="Jones T."/>
            <person name="Grant M."/>
            <person name="Ambacheew D."/>
            <person name="Muzemil S."/>
            <person name="Studholme D.J."/>
        </authorList>
    </citation>
    <scope>NUCLEOTIDE SEQUENCE [LARGE SCALE GENOMIC DNA]</scope>
</reference>
<evidence type="ECO:0000256" key="2">
    <source>
        <dbReference type="ARBA" id="ARBA00023163"/>
    </source>
</evidence>
<feature type="region of interest" description="Leucine repeat I (LRI)" evidence="3">
    <location>
        <begin position="428"/>
        <end position="488"/>
    </location>
</feature>
<gene>
    <name evidence="5" type="ORF">B296_00025070</name>
</gene>
<evidence type="ECO:0000313" key="5">
    <source>
        <dbReference type="EMBL" id="RRT73260.1"/>
    </source>
</evidence>
<protein>
    <submittedName>
        <fullName evidence="5">Uncharacterized protein</fullName>
    </submittedName>
</protein>
<feature type="region of interest" description="Leucine repeat II (LRII)" evidence="3">
    <location>
        <begin position="588"/>
        <end position="620"/>
    </location>
</feature>
<evidence type="ECO:0000256" key="4">
    <source>
        <dbReference type="SAM" id="MobiDB-lite"/>
    </source>
</evidence>
<dbReference type="Proteomes" id="UP000287651">
    <property type="component" value="Unassembled WGS sequence"/>
</dbReference>
<dbReference type="InterPro" id="IPR005202">
    <property type="entry name" value="TF_GRAS"/>
</dbReference>
<feature type="region of interest" description="SAW" evidence="3">
    <location>
        <begin position="726"/>
        <end position="801"/>
    </location>
</feature>
<comment type="caution">
    <text evidence="3">Lacks conserved residue(s) required for the propagation of feature annotation.</text>
</comment>
<comment type="caution">
    <text evidence="5">The sequence shown here is derived from an EMBL/GenBank/DDBJ whole genome shotgun (WGS) entry which is preliminary data.</text>
</comment>
<dbReference type="AlphaFoldDB" id="A0A427AAL3"/>
<proteinExistence type="inferred from homology"/>
<feature type="region of interest" description="Disordered" evidence="4">
    <location>
        <begin position="403"/>
        <end position="423"/>
    </location>
</feature>
<feature type="region of interest" description="Disordered" evidence="4">
    <location>
        <begin position="319"/>
        <end position="360"/>
    </location>
</feature>
<comment type="similarity">
    <text evidence="3">Belongs to the GRAS family.</text>
</comment>
<organism evidence="5 6">
    <name type="scientific">Ensete ventricosum</name>
    <name type="common">Abyssinian banana</name>
    <name type="synonym">Musa ensete</name>
    <dbReference type="NCBI Taxonomy" id="4639"/>
    <lineage>
        <taxon>Eukaryota</taxon>
        <taxon>Viridiplantae</taxon>
        <taxon>Streptophyta</taxon>
        <taxon>Embryophyta</taxon>
        <taxon>Tracheophyta</taxon>
        <taxon>Spermatophyta</taxon>
        <taxon>Magnoliopsida</taxon>
        <taxon>Liliopsida</taxon>
        <taxon>Zingiberales</taxon>
        <taxon>Musaceae</taxon>
        <taxon>Ensete</taxon>
    </lineage>
</organism>
<accession>A0A427AAL3</accession>
<evidence type="ECO:0000256" key="3">
    <source>
        <dbReference type="PROSITE-ProRule" id="PRU01191"/>
    </source>
</evidence>
<dbReference type="PANTHER" id="PTHR31636">
    <property type="entry name" value="OSJNBA0084A10.13 PROTEIN-RELATED"/>
    <property type="match status" value="1"/>
</dbReference>
<keyword evidence="2" id="KW-0804">Transcription</keyword>